<sequence length="1231" mass="133379">MSIQGGAVTPGRAGPRVSGIPTPGARTSGIPTPGRPRSSAGGHSAASDDADAMSRALSDAIRANNPSQHRFGDASDPFTHSPSGSSGGKPVRPTVHTAYSLGPGPAYRVPDPLSSSRGPGAFRSKTPTSTSGHRQPRTSLAQSTHTRPSSRQSGSRYSTSSNRPESRASDARSSSRLGNIKTGWELGDKVRIESLGMEGTLRFLGEADFKPGHWAGVELSGGFAGKGKNNGTVGGIQYFSCPDKCGVFVATSKLSLPIARPPSVASSRGGRVTPALSGRVTPSSFVTPGPPSRALPESKITDGSRASKYVGLTARQLNSRGAADLHAGSQSPTRSASSMITPKPPARATSGIITPKGRASLGASIGTTPKANGRPHYGISPLPEVPPLPSPPSLSRIGVKGASLTQMNLDELNNERRNSGDDIKSLQMNGKAIQDKITRLMNGTTSSTSSTNSMPPPPPPPFANGTSHHINGDSLQSRIDELERENRRLRMEAEAAALISPAGDDQTAQVTQLQARVDELETVKAELESKLETAEVPVGPSEEAIAKLEQTEREKAEALARVSELEGQLKTSERSVKERQDKVEAAERAAQAASDAADKARTETETKLKDALAQLADSEALVGSLKEAIATASEDGSAALVAKKKEVALLEAKVARATAELEEERRELGAQIDELRQAGQQTIALYEERMSDSESRRYDLEDLVRSLEEQLKKHAEPLSPATRAQQLSTAAQIDNENLREQISHLQKNISNLQDQLEDAQAMQERDEAAIKARMTRFKENETLLKNEVTEARLEVERLIKAEEGARTRVDELMEALSENAVALENARAEIEGLRTELNGLEGLQEAALGDSDGLDGVAKRAFGEKARLAEEVSRLQELLDTARNAKRQATDQYEAAAREAEAALRQVEELRTVLDATEEEKAELQRLAQEQQAKFANERKISHGLRQLLDERADEFDSPRRNGSFEQLSPSTLNGPRRDSVASNSSRLSRVSNGKDENSTLQITGLKHIIQELTKENMMLTSQVKMLESENKMLLSEMEELRETMKVLEASVEEQLLREEHALDAELSSLGQTDDAAQVQRILQETRSKLEAEIEQLRRKMSEMETKNNRIVHDLNKEIAEMENLVEAKDELEREIERLKKASRTHKASNKMSGESLLTGNNAIRRASIPESEDGEVCEICGKAGHDILTCDLVFNDSVPIASKVVSDMWCVDCESPTHSTEHCPHSQDVF</sequence>
<dbReference type="PANTHER" id="PTHR18916:SF83">
    <property type="entry name" value="TIP ELONGATION PROTEIN 1"/>
    <property type="match status" value="1"/>
</dbReference>
<feature type="region of interest" description="Disordered" evidence="2">
    <location>
        <begin position="952"/>
        <end position="996"/>
    </location>
</feature>
<dbReference type="HOGENOM" id="CLU_008637_0_0_1"/>
<dbReference type="InParanoid" id="A0A067MZL0"/>
<dbReference type="PROSITE" id="PS00845">
    <property type="entry name" value="CAP_GLY_1"/>
    <property type="match status" value="1"/>
</dbReference>
<dbReference type="Proteomes" id="UP000027195">
    <property type="component" value="Unassembled WGS sequence"/>
</dbReference>
<evidence type="ECO:0000256" key="2">
    <source>
        <dbReference type="SAM" id="MobiDB-lite"/>
    </source>
</evidence>
<dbReference type="EMBL" id="KL198016">
    <property type="protein sequence ID" value="KDQ21188.1"/>
    <property type="molecule type" value="Genomic_DNA"/>
</dbReference>
<feature type="compositionally biased region" description="Pro residues" evidence="2">
    <location>
        <begin position="383"/>
        <end position="392"/>
    </location>
</feature>
<reference evidence="5" key="1">
    <citation type="journal article" date="2014" name="Proc. Natl. Acad. Sci. U.S.A.">
        <title>Extensive sampling of basidiomycete genomes demonstrates inadequacy of the white-rot/brown-rot paradigm for wood decay fungi.</title>
        <authorList>
            <person name="Riley R."/>
            <person name="Salamov A.A."/>
            <person name="Brown D.W."/>
            <person name="Nagy L.G."/>
            <person name="Floudas D."/>
            <person name="Held B.W."/>
            <person name="Levasseur A."/>
            <person name="Lombard V."/>
            <person name="Morin E."/>
            <person name="Otillar R."/>
            <person name="Lindquist E.A."/>
            <person name="Sun H."/>
            <person name="LaButti K.M."/>
            <person name="Schmutz J."/>
            <person name="Jabbour D."/>
            <person name="Luo H."/>
            <person name="Baker S.E."/>
            <person name="Pisabarro A.G."/>
            <person name="Walton J.D."/>
            <person name="Blanchette R.A."/>
            <person name="Henrissat B."/>
            <person name="Martin F."/>
            <person name="Cullen D."/>
            <person name="Hibbett D.S."/>
            <person name="Grigoriev I.V."/>
        </authorList>
    </citation>
    <scope>NUCLEOTIDE SEQUENCE [LARGE SCALE GENOMIC DNA]</scope>
    <source>
        <strain evidence="5">FD-172 SS1</strain>
    </source>
</reference>
<protein>
    <recommendedName>
        <fullName evidence="3">CAP-Gly domain-containing protein</fullName>
    </recommendedName>
</protein>
<dbReference type="InterPro" id="IPR000938">
    <property type="entry name" value="CAP-Gly_domain"/>
</dbReference>
<keyword evidence="1" id="KW-0175">Coiled coil</keyword>
<evidence type="ECO:0000313" key="5">
    <source>
        <dbReference type="Proteomes" id="UP000027195"/>
    </source>
</evidence>
<dbReference type="SUPFAM" id="SSF74924">
    <property type="entry name" value="Cap-Gly domain"/>
    <property type="match status" value="1"/>
</dbReference>
<feature type="compositionally biased region" description="Polar residues" evidence="2">
    <location>
        <begin position="981"/>
        <end position="992"/>
    </location>
</feature>
<dbReference type="Gene3D" id="1.10.287.1490">
    <property type="match status" value="1"/>
</dbReference>
<proteinExistence type="predicted"/>
<feature type="coiled-coil region" evidence="1">
    <location>
        <begin position="806"/>
        <end position="939"/>
    </location>
</feature>
<dbReference type="AlphaFoldDB" id="A0A067MZL0"/>
<dbReference type="SMART" id="SM01052">
    <property type="entry name" value="CAP_GLY"/>
    <property type="match status" value="1"/>
</dbReference>
<feature type="compositionally biased region" description="Low complexity" evidence="2">
    <location>
        <begin position="35"/>
        <end position="60"/>
    </location>
</feature>
<feature type="region of interest" description="Disordered" evidence="2">
    <location>
        <begin position="260"/>
        <end position="302"/>
    </location>
</feature>
<feature type="compositionally biased region" description="Polar residues" evidence="2">
    <location>
        <begin position="964"/>
        <end position="974"/>
    </location>
</feature>
<keyword evidence="5" id="KW-1185">Reference proteome</keyword>
<dbReference type="STRING" id="930990.A0A067MZL0"/>
<feature type="compositionally biased region" description="Low complexity" evidence="2">
    <location>
        <begin position="147"/>
        <end position="163"/>
    </location>
</feature>
<organism evidence="4 5">
    <name type="scientific">Botryobasidium botryosum (strain FD-172 SS1)</name>
    <dbReference type="NCBI Taxonomy" id="930990"/>
    <lineage>
        <taxon>Eukaryota</taxon>
        <taxon>Fungi</taxon>
        <taxon>Dikarya</taxon>
        <taxon>Basidiomycota</taxon>
        <taxon>Agaricomycotina</taxon>
        <taxon>Agaricomycetes</taxon>
        <taxon>Cantharellales</taxon>
        <taxon>Botryobasidiaceae</taxon>
        <taxon>Botryobasidium</taxon>
    </lineage>
</organism>
<feature type="region of interest" description="Disordered" evidence="2">
    <location>
        <begin position="320"/>
        <end position="396"/>
    </location>
</feature>
<dbReference type="OrthoDB" id="2130750at2759"/>
<dbReference type="InterPro" id="IPR036859">
    <property type="entry name" value="CAP-Gly_dom_sf"/>
</dbReference>
<feature type="region of interest" description="Disordered" evidence="2">
    <location>
        <begin position="442"/>
        <end position="472"/>
    </location>
</feature>
<dbReference type="PROSITE" id="PS50245">
    <property type="entry name" value="CAP_GLY_2"/>
    <property type="match status" value="1"/>
</dbReference>
<feature type="domain" description="CAP-Gly" evidence="3">
    <location>
        <begin position="205"/>
        <end position="250"/>
    </location>
</feature>
<feature type="region of interest" description="Disordered" evidence="2">
    <location>
        <begin position="1"/>
        <end position="176"/>
    </location>
</feature>
<dbReference type="Pfam" id="PF01302">
    <property type="entry name" value="CAP_GLY"/>
    <property type="match status" value="1"/>
</dbReference>
<feature type="region of interest" description="Disordered" evidence="2">
    <location>
        <begin position="564"/>
        <end position="602"/>
    </location>
</feature>
<feature type="compositionally biased region" description="Basic and acidic residues" evidence="2">
    <location>
        <begin position="571"/>
        <end position="587"/>
    </location>
</feature>
<feature type="compositionally biased region" description="Low complexity" evidence="2">
    <location>
        <begin position="444"/>
        <end position="453"/>
    </location>
</feature>
<name>A0A067MZL0_BOTB1</name>
<evidence type="ECO:0000313" key="4">
    <source>
        <dbReference type="EMBL" id="KDQ21188.1"/>
    </source>
</evidence>
<feature type="compositionally biased region" description="Polar residues" evidence="2">
    <location>
        <begin position="125"/>
        <end position="146"/>
    </location>
</feature>
<feature type="compositionally biased region" description="Polar residues" evidence="2">
    <location>
        <begin position="328"/>
        <end position="340"/>
    </location>
</feature>
<dbReference type="Gene3D" id="2.30.30.190">
    <property type="entry name" value="CAP Gly-rich-like domain"/>
    <property type="match status" value="1"/>
</dbReference>
<dbReference type="PANTHER" id="PTHR18916">
    <property type="entry name" value="DYNACTIN 1-RELATED MICROTUBULE-BINDING"/>
    <property type="match status" value="1"/>
</dbReference>
<evidence type="ECO:0000256" key="1">
    <source>
        <dbReference type="SAM" id="Coils"/>
    </source>
</evidence>
<gene>
    <name evidence="4" type="ORF">BOTBODRAFT_49876</name>
</gene>
<evidence type="ECO:0000259" key="3">
    <source>
        <dbReference type="PROSITE" id="PS50245"/>
    </source>
</evidence>
<feature type="coiled-coil region" evidence="1">
    <location>
        <begin position="1010"/>
        <end position="1149"/>
    </location>
</feature>
<accession>A0A067MZL0</accession>